<dbReference type="InterPro" id="IPR000182">
    <property type="entry name" value="GNAT_dom"/>
</dbReference>
<dbReference type="Gene3D" id="3.40.630.30">
    <property type="match status" value="1"/>
</dbReference>
<dbReference type="RefSeq" id="WP_158040802.1">
    <property type="nucleotide sequence ID" value="NZ_JACCFV010000001.1"/>
</dbReference>
<sequence>MPVLERPHVRFHESFLAARREWVGEHQPGAGLRGSDDPVSPDGFAAWVDRLLAEERHVDGPGLVTCTYRWIVDDARYLGSISLRHELTPFLFDEGGHIGYGLRPSARGRGLGSWALRRMLVQARNRRMGTVLVTCDDDNIASSRTIEACGGVLEDIRRNEVGRVYRRYWIALD</sequence>
<dbReference type="PANTHER" id="PTHR39173:SF1">
    <property type="entry name" value="ACETYLTRANSFERASE"/>
    <property type="match status" value="1"/>
</dbReference>
<dbReference type="InterPro" id="IPR016181">
    <property type="entry name" value="Acyl_CoA_acyltransferase"/>
</dbReference>
<dbReference type="PROSITE" id="PS51186">
    <property type="entry name" value="GNAT"/>
    <property type="match status" value="1"/>
</dbReference>
<gene>
    <name evidence="2" type="ORF">F8O01_10390</name>
</gene>
<dbReference type="PANTHER" id="PTHR39173">
    <property type="entry name" value="ACETYLTRANSFERASE"/>
    <property type="match status" value="1"/>
</dbReference>
<name>A0A7J5BRA7_9MICO</name>
<reference evidence="2 3" key="1">
    <citation type="submission" date="2019-09" db="EMBL/GenBank/DDBJ databases">
        <title>Phylogeny of genus Pseudoclavibacter and closely related genus.</title>
        <authorList>
            <person name="Li Y."/>
        </authorList>
    </citation>
    <scope>NUCLEOTIDE SEQUENCE [LARGE SCALE GENOMIC DNA]</scope>
    <source>
        <strain evidence="2 3">DSM 23821</strain>
    </source>
</reference>
<dbReference type="GO" id="GO:0016747">
    <property type="term" value="F:acyltransferase activity, transferring groups other than amino-acyl groups"/>
    <property type="evidence" value="ECO:0007669"/>
    <property type="project" value="InterPro"/>
</dbReference>
<evidence type="ECO:0000313" key="3">
    <source>
        <dbReference type="Proteomes" id="UP000467240"/>
    </source>
</evidence>
<dbReference type="OrthoDB" id="9797989at2"/>
<dbReference type="Pfam" id="PF13302">
    <property type="entry name" value="Acetyltransf_3"/>
    <property type="match status" value="1"/>
</dbReference>
<keyword evidence="3" id="KW-1185">Reference proteome</keyword>
<proteinExistence type="predicted"/>
<organism evidence="2 3">
    <name type="scientific">Pseudoclavibacter chungangensis</name>
    <dbReference type="NCBI Taxonomy" id="587635"/>
    <lineage>
        <taxon>Bacteria</taxon>
        <taxon>Bacillati</taxon>
        <taxon>Actinomycetota</taxon>
        <taxon>Actinomycetes</taxon>
        <taxon>Micrococcales</taxon>
        <taxon>Microbacteriaceae</taxon>
        <taxon>Pseudoclavibacter</taxon>
    </lineage>
</organism>
<dbReference type="EMBL" id="WBJZ01000012">
    <property type="protein sequence ID" value="KAB1656275.1"/>
    <property type="molecule type" value="Genomic_DNA"/>
</dbReference>
<dbReference type="AlphaFoldDB" id="A0A7J5BRA7"/>
<dbReference type="Proteomes" id="UP000467240">
    <property type="component" value="Unassembled WGS sequence"/>
</dbReference>
<protein>
    <submittedName>
        <fullName evidence="2">GNAT family N-acetyltransferase</fullName>
    </submittedName>
</protein>
<comment type="caution">
    <text evidence="2">The sequence shown here is derived from an EMBL/GenBank/DDBJ whole genome shotgun (WGS) entry which is preliminary data.</text>
</comment>
<dbReference type="SUPFAM" id="SSF55729">
    <property type="entry name" value="Acyl-CoA N-acyltransferases (Nat)"/>
    <property type="match status" value="1"/>
</dbReference>
<feature type="domain" description="N-acetyltransferase" evidence="1">
    <location>
        <begin position="9"/>
        <end position="173"/>
    </location>
</feature>
<keyword evidence="2" id="KW-0808">Transferase</keyword>
<accession>A0A7J5BRA7</accession>
<evidence type="ECO:0000259" key="1">
    <source>
        <dbReference type="PROSITE" id="PS51186"/>
    </source>
</evidence>
<evidence type="ECO:0000313" key="2">
    <source>
        <dbReference type="EMBL" id="KAB1656275.1"/>
    </source>
</evidence>